<dbReference type="Pfam" id="PF02113">
    <property type="entry name" value="Peptidase_S13"/>
    <property type="match status" value="2"/>
</dbReference>
<sequence>MRKILFSLLIINLLHSCSVSKIKKIRKETQQAFMKPFYDNQFLGVFIYDPINNDTLVKYNSEKYFTPASTTKIATLYTALNVLPKNIPTLKYHTTGDTIYIEGTGDPSLLHSYFKDSTALHFLKGYNHIKLNLNNFKTTAYGPGWAWEDYDAYYQPERSSFPMYGNVLSVYKNDSITIIPSFFKNNILAMVAPKARDQHRNIFYNDLNKKDTTVTPFIVDDTLIKSLLDSALNKNVELLTKFPEVKKQTVYSIPTDSILKRMMAVSDNFLAEQLLILSSATLSDTLSFKKAQRYILEHHLADLKQPPRWVDGSGLSRYNLFTPESLVHILKKIYMEQSQERIFDLFPAGGVSGTLTNWYGGINEPYLYAKSGSLGNVYCLSGYLRTKSGKTLIFSIMNNHYKQPTEEIKKRMQLVFENLRDHY</sequence>
<comment type="similarity">
    <text evidence="1">Belongs to the peptidase S13 family.</text>
</comment>
<dbReference type="EMBL" id="CP009976">
    <property type="protein sequence ID" value="AIZ42031.1"/>
    <property type="molecule type" value="Genomic_DNA"/>
</dbReference>
<name>A0AAU8RPG4_9FLAO</name>
<dbReference type="SUPFAM" id="SSF56601">
    <property type="entry name" value="beta-lactamase/transpeptidase-like"/>
    <property type="match status" value="1"/>
</dbReference>
<gene>
    <name evidence="3" type="ORF">M666_10815</name>
</gene>
<dbReference type="GO" id="GO:0000270">
    <property type="term" value="P:peptidoglycan metabolic process"/>
    <property type="evidence" value="ECO:0007669"/>
    <property type="project" value="TreeGrafter"/>
</dbReference>
<evidence type="ECO:0000313" key="3">
    <source>
        <dbReference type="EMBL" id="AIZ42031.1"/>
    </source>
</evidence>
<reference evidence="3 4" key="1">
    <citation type="journal article" date="2014" name="Environ. Microbiol.">
        <title>Contrasting genomic patterns and infection strategies of two co-existing Bacteroidetes podovirus genera.</title>
        <authorList>
            <person name="Holmfeldt K."/>
            <person name="Howard-Varona C."/>
            <person name="Solonenko N."/>
            <person name="Sullivan M.B."/>
        </authorList>
    </citation>
    <scope>NUCLEOTIDE SEQUENCE [LARGE SCALE GENOMIC DNA]</scope>
    <source>
        <strain evidence="3 4">18</strain>
    </source>
</reference>
<dbReference type="AlphaFoldDB" id="A0AAU8RPG4"/>
<dbReference type="PANTHER" id="PTHR30023:SF0">
    <property type="entry name" value="PENICILLIN-SENSITIVE CARBOXYPEPTIDASE A"/>
    <property type="match status" value="1"/>
</dbReference>
<dbReference type="Proteomes" id="UP000030786">
    <property type="component" value="Chromosome"/>
</dbReference>
<accession>A0AAU8RPG4</accession>
<dbReference type="GO" id="GO:0006508">
    <property type="term" value="P:proteolysis"/>
    <property type="evidence" value="ECO:0007669"/>
    <property type="project" value="InterPro"/>
</dbReference>
<evidence type="ECO:0000256" key="1">
    <source>
        <dbReference type="ARBA" id="ARBA00006096"/>
    </source>
</evidence>
<dbReference type="InterPro" id="IPR000667">
    <property type="entry name" value="Peptidase_S13"/>
</dbReference>
<evidence type="ECO:0000313" key="4">
    <source>
        <dbReference type="Proteomes" id="UP000030786"/>
    </source>
</evidence>
<dbReference type="RefSeq" id="WP_029445866.1">
    <property type="nucleotide sequence ID" value="NZ_CP009976.1"/>
</dbReference>
<keyword evidence="3" id="KW-0645">Protease</keyword>
<keyword evidence="2" id="KW-0378">Hydrolase</keyword>
<protein>
    <submittedName>
        <fullName evidence="3">D-alanyl-D-alanine carboxypeptidase</fullName>
    </submittedName>
</protein>
<dbReference type="GO" id="GO:0004185">
    <property type="term" value="F:serine-type carboxypeptidase activity"/>
    <property type="evidence" value="ECO:0007669"/>
    <property type="project" value="InterPro"/>
</dbReference>
<organism evidence="3 4">
    <name type="scientific">Cellulophaga baltica 18</name>
    <dbReference type="NCBI Taxonomy" id="1348584"/>
    <lineage>
        <taxon>Bacteria</taxon>
        <taxon>Pseudomonadati</taxon>
        <taxon>Bacteroidota</taxon>
        <taxon>Flavobacteriia</taxon>
        <taxon>Flavobacteriales</taxon>
        <taxon>Flavobacteriaceae</taxon>
        <taxon>Cellulophaga</taxon>
    </lineage>
</organism>
<proteinExistence type="inferred from homology"/>
<dbReference type="PANTHER" id="PTHR30023">
    <property type="entry name" value="D-ALANYL-D-ALANINE CARBOXYPEPTIDASE"/>
    <property type="match status" value="1"/>
</dbReference>
<dbReference type="PRINTS" id="PR00922">
    <property type="entry name" value="DADACBPTASE3"/>
</dbReference>
<keyword evidence="3" id="KW-0121">Carboxypeptidase</keyword>
<evidence type="ECO:0000256" key="2">
    <source>
        <dbReference type="ARBA" id="ARBA00022801"/>
    </source>
</evidence>
<dbReference type="Gene3D" id="3.40.710.10">
    <property type="entry name" value="DD-peptidase/beta-lactamase superfamily"/>
    <property type="match status" value="2"/>
</dbReference>
<dbReference type="GeneID" id="78061232"/>
<dbReference type="KEGG" id="cbat:M666_10815"/>
<dbReference type="InterPro" id="IPR012338">
    <property type="entry name" value="Beta-lactam/transpept-like"/>
</dbReference>